<sequence>MRSVVNSEGPTTLSFATITLSNLRIDGLLSNELIEATGRVQHSQLSNSIVDKIVIEQTTITHKRGSEEAESDIDELCGFEGNGLLSLTNVSATITSSSLSLFTEGALRVTSSDVTLIGVSFWNPSGSLLFPSAQRNILCSNSVLDYSLPNSDTATQTGLSWVFVKDECELIGINQKAPLFTPTVSDKSKASKVANKKEIDFTIQGEMLMPCGLSIRIFDPSKVSNDELKTIPVSQLRPTEWNETNLVVKVEESELTGLSLSKGLSWTLEFGNAQFTQEHVVSLSNMALSPSTKKLLSWMIPVIVVLVLVVVFLIVLAVLITRRKNRKAAENQQEEMDDVDEKMEVEDGYAQSSVNVPGSTDEMTSNLESEERPNRGDKDDEPEDSHAQPAEEVLICGNSFDQTYIFQRETLYSRLHTKAVLFNRLQAMREIARGLLQVSIDNPDSELMKKFTPHMVLFDNQNRVCLKLNVPKQQPAQSLTTQERPNDEFNDQPVLAADPSEPTPAKAVGNEGIRWEAPECSSKSALIDPRKAAVFSLGLVMWEIETGLVPFGEMDAVNAQRQLSLGVGLKMDGVKPEFREMIEKCVHPDPTERPTLKDVTKFAVEWSLKREAQNPAPQNPNQ</sequence>
<proteinExistence type="predicted"/>
<keyword evidence="2" id="KW-1133">Transmembrane helix</keyword>
<name>A0ABQ9Y3F5_9EUKA</name>
<evidence type="ECO:0000256" key="2">
    <source>
        <dbReference type="SAM" id="Phobius"/>
    </source>
</evidence>
<feature type="region of interest" description="Disordered" evidence="1">
    <location>
        <begin position="349"/>
        <end position="387"/>
    </location>
</feature>
<comment type="caution">
    <text evidence="4">The sequence shown here is derived from an EMBL/GenBank/DDBJ whole genome shotgun (WGS) entry which is preliminary data.</text>
</comment>
<evidence type="ECO:0000313" key="4">
    <source>
        <dbReference type="EMBL" id="KAK2958266.1"/>
    </source>
</evidence>
<dbReference type="EMBL" id="JARBJD010000039">
    <property type="protein sequence ID" value="KAK2958266.1"/>
    <property type="molecule type" value="Genomic_DNA"/>
</dbReference>
<dbReference type="InterPro" id="IPR046959">
    <property type="entry name" value="PRK1-6/SRF4-like"/>
</dbReference>
<dbReference type="InterPro" id="IPR011009">
    <property type="entry name" value="Kinase-like_dom_sf"/>
</dbReference>
<dbReference type="Proteomes" id="UP001281761">
    <property type="component" value="Unassembled WGS sequence"/>
</dbReference>
<dbReference type="PANTHER" id="PTHR48007">
    <property type="entry name" value="LEUCINE-RICH REPEAT RECEPTOR-LIKE PROTEIN KINASE PXC1"/>
    <property type="match status" value="1"/>
</dbReference>
<dbReference type="Gene3D" id="1.10.510.10">
    <property type="entry name" value="Transferase(Phosphotransferase) domain 1"/>
    <property type="match status" value="1"/>
</dbReference>
<organism evidence="4 5">
    <name type="scientific">Blattamonas nauphoetae</name>
    <dbReference type="NCBI Taxonomy" id="2049346"/>
    <lineage>
        <taxon>Eukaryota</taxon>
        <taxon>Metamonada</taxon>
        <taxon>Preaxostyla</taxon>
        <taxon>Oxymonadida</taxon>
        <taxon>Blattamonas</taxon>
    </lineage>
</organism>
<evidence type="ECO:0000259" key="3">
    <source>
        <dbReference type="Pfam" id="PF07714"/>
    </source>
</evidence>
<feature type="compositionally biased region" description="Basic and acidic residues" evidence="1">
    <location>
        <begin position="369"/>
        <end position="378"/>
    </location>
</feature>
<evidence type="ECO:0000313" key="5">
    <source>
        <dbReference type="Proteomes" id="UP001281761"/>
    </source>
</evidence>
<dbReference type="SUPFAM" id="SSF56112">
    <property type="entry name" value="Protein kinase-like (PK-like)"/>
    <property type="match status" value="1"/>
</dbReference>
<feature type="domain" description="Serine-threonine/tyrosine-protein kinase catalytic" evidence="3">
    <location>
        <begin position="510"/>
        <end position="600"/>
    </location>
</feature>
<reference evidence="4 5" key="1">
    <citation type="journal article" date="2022" name="bioRxiv">
        <title>Genomics of Preaxostyla Flagellates Illuminates Evolutionary Transitions and the Path Towards Mitochondrial Loss.</title>
        <authorList>
            <person name="Novak L.V.F."/>
            <person name="Treitli S.C."/>
            <person name="Pyrih J."/>
            <person name="Halakuc P."/>
            <person name="Pipaliya S.V."/>
            <person name="Vacek V."/>
            <person name="Brzon O."/>
            <person name="Soukal P."/>
            <person name="Eme L."/>
            <person name="Dacks J.B."/>
            <person name="Karnkowska A."/>
            <person name="Elias M."/>
            <person name="Hampl V."/>
        </authorList>
    </citation>
    <scope>NUCLEOTIDE SEQUENCE [LARGE SCALE GENOMIC DNA]</scope>
    <source>
        <strain evidence="4">NAU3</strain>
        <tissue evidence="4">Gut</tissue>
    </source>
</reference>
<feature type="compositionally biased region" description="Polar residues" evidence="1">
    <location>
        <begin position="474"/>
        <end position="483"/>
    </location>
</feature>
<keyword evidence="2" id="KW-0472">Membrane</keyword>
<protein>
    <recommendedName>
        <fullName evidence="3">Serine-threonine/tyrosine-protein kinase catalytic domain-containing protein</fullName>
    </recommendedName>
</protein>
<feature type="region of interest" description="Disordered" evidence="1">
    <location>
        <begin position="474"/>
        <end position="508"/>
    </location>
</feature>
<dbReference type="InterPro" id="IPR001245">
    <property type="entry name" value="Ser-Thr/Tyr_kinase_cat_dom"/>
</dbReference>
<feature type="transmembrane region" description="Helical" evidence="2">
    <location>
        <begin position="295"/>
        <end position="320"/>
    </location>
</feature>
<keyword evidence="5" id="KW-1185">Reference proteome</keyword>
<feature type="compositionally biased region" description="Polar residues" evidence="1">
    <location>
        <begin position="350"/>
        <end position="367"/>
    </location>
</feature>
<dbReference type="PANTHER" id="PTHR48007:SF22">
    <property type="entry name" value="PROTEIN STRUBBELIG-RECEPTOR FAMILY 3-LIKE ISOFORM X1"/>
    <property type="match status" value="1"/>
</dbReference>
<evidence type="ECO:0000256" key="1">
    <source>
        <dbReference type="SAM" id="MobiDB-lite"/>
    </source>
</evidence>
<accession>A0ABQ9Y3F5</accession>
<dbReference type="Pfam" id="PF07714">
    <property type="entry name" value="PK_Tyr_Ser-Thr"/>
    <property type="match status" value="1"/>
</dbReference>
<keyword evidence="2" id="KW-0812">Transmembrane</keyword>
<gene>
    <name evidence="4" type="ORF">BLNAU_6753</name>
</gene>